<dbReference type="GO" id="GO:0008982">
    <property type="term" value="F:protein-N(PI)-phosphohistidine-sugar phosphotransferase activity"/>
    <property type="evidence" value="ECO:0007669"/>
    <property type="project" value="InterPro"/>
</dbReference>
<dbReference type="InterPro" id="IPR003352">
    <property type="entry name" value="PTS_EIIC"/>
</dbReference>
<reference evidence="16" key="1">
    <citation type="submission" date="2023-08" db="EMBL/GenBank/DDBJ databases">
        <title>Complete Genome Sequences of butyrate producing Anaerostipes hadrus strains BA1 and GIF7 isolated from the terminal ileum of a healthy lean male.</title>
        <authorList>
            <person name="Low A."/>
            <person name="Sheludchenko M."/>
            <person name="Cheng H.E."/>
            <person name="Koh X.Q."/>
            <person name="Lee J."/>
        </authorList>
    </citation>
    <scope>NUCLEOTIDE SEQUENCE</scope>
    <source>
        <strain evidence="16">BA1</strain>
    </source>
</reference>
<feature type="transmembrane region" description="Helical" evidence="12">
    <location>
        <begin position="384"/>
        <end position="403"/>
    </location>
</feature>
<dbReference type="GO" id="GO:0009401">
    <property type="term" value="P:phosphoenolpyruvate-dependent sugar phosphotransferase system"/>
    <property type="evidence" value="ECO:0007669"/>
    <property type="project" value="UniProtKB-KW"/>
</dbReference>
<keyword evidence="4" id="KW-0762">Sugar transport</keyword>
<feature type="active site" description="Phosphocysteine intermediate; for EIIB activity" evidence="11">
    <location>
        <position position="28"/>
    </location>
</feature>
<dbReference type="PROSITE" id="PS51093">
    <property type="entry name" value="PTS_EIIA_TYPE_1"/>
    <property type="match status" value="1"/>
</dbReference>
<feature type="transmembrane region" description="Helical" evidence="12">
    <location>
        <begin position="357"/>
        <end position="377"/>
    </location>
</feature>
<feature type="domain" description="PTS EIIA type-1" evidence="13">
    <location>
        <begin position="488"/>
        <end position="592"/>
    </location>
</feature>
<keyword evidence="5 16" id="KW-0808">Transferase</keyword>
<dbReference type="InterPro" id="IPR018113">
    <property type="entry name" value="PTrfase_EIIB_Cys"/>
</dbReference>
<keyword evidence="3" id="KW-1003">Cell membrane</keyword>
<evidence type="ECO:0000256" key="10">
    <source>
        <dbReference type="ARBA" id="ARBA00023136"/>
    </source>
</evidence>
<dbReference type="GO" id="GO:0016301">
    <property type="term" value="F:kinase activity"/>
    <property type="evidence" value="ECO:0007669"/>
    <property type="project" value="UniProtKB-KW"/>
</dbReference>
<feature type="transmembrane region" description="Helical" evidence="12">
    <location>
        <begin position="325"/>
        <end position="345"/>
    </location>
</feature>
<dbReference type="GO" id="GO:0015771">
    <property type="term" value="P:trehalose transport"/>
    <property type="evidence" value="ECO:0007669"/>
    <property type="project" value="TreeGrafter"/>
</dbReference>
<dbReference type="Proteomes" id="UP001243496">
    <property type="component" value="Chromosome"/>
</dbReference>
<dbReference type="Gene3D" id="3.30.1360.60">
    <property type="entry name" value="Glucose permease domain IIB"/>
    <property type="match status" value="1"/>
</dbReference>
<evidence type="ECO:0000256" key="8">
    <source>
        <dbReference type="ARBA" id="ARBA00022777"/>
    </source>
</evidence>
<feature type="transmembrane region" description="Helical" evidence="12">
    <location>
        <begin position="180"/>
        <end position="197"/>
    </location>
</feature>
<feature type="transmembrane region" description="Helical" evidence="12">
    <location>
        <begin position="148"/>
        <end position="168"/>
    </location>
</feature>
<dbReference type="GO" id="GO:0090589">
    <property type="term" value="F:protein-phosphocysteine-trehalose phosphotransferase system transporter activity"/>
    <property type="evidence" value="ECO:0007669"/>
    <property type="project" value="TreeGrafter"/>
</dbReference>
<protein>
    <submittedName>
        <fullName evidence="16">Beta-glucoside-specific PTS transporter subunit IIABC</fullName>
        <ecNumber evidence="16">2.7.1.-</ecNumber>
    </submittedName>
</protein>
<keyword evidence="8" id="KW-0418">Kinase</keyword>
<evidence type="ECO:0000256" key="4">
    <source>
        <dbReference type="ARBA" id="ARBA00022597"/>
    </source>
</evidence>
<evidence type="ECO:0000256" key="3">
    <source>
        <dbReference type="ARBA" id="ARBA00022475"/>
    </source>
</evidence>
<dbReference type="Pfam" id="PF00358">
    <property type="entry name" value="PTS_EIIA_1"/>
    <property type="match status" value="1"/>
</dbReference>
<gene>
    <name evidence="16" type="ORF">RBI15_07720</name>
</gene>
<feature type="domain" description="PTS EIIC type-1" evidence="15">
    <location>
        <begin position="107"/>
        <end position="461"/>
    </location>
</feature>
<dbReference type="InterPro" id="IPR001127">
    <property type="entry name" value="PTS_EIIA_1_perm"/>
</dbReference>
<feature type="transmembrane region" description="Helical" evidence="12">
    <location>
        <begin position="246"/>
        <end position="267"/>
    </location>
</feature>
<evidence type="ECO:0000256" key="6">
    <source>
        <dbReference type="ARBA" id="ARBA00022683"/>
    </source>
</evidence>
<dbReference type="NCBIfam" id="TIGR01995">
    <property type="entry name" value="PTS-II-ABC-beta"/>
    <property type="match status" value="1"/>
</dbReference>
<dbReference type="PROSITE" id="PS51103">
    <property type="entry name" value="PTS_EIIC_TYPE_1"/>
    <property type="match status" value="1"/>
</dbReference>
<keyword evidence="10 12" id="KW-0472">Membrane</keyword>
<dbReference type="InterPro" id="IPR011055">
    <property type="entry name" value="Dup_hybrid_motif"/>
</dbReference>
<evidence type="ECO:0000313" key="16">
    <source>
        <dbReference type="EMBL" id="WMD15275.1"/>
    </source>
</evidence>
<dbReference type="InterPro" id="IPR050558">
    <property type="entry name" value="PTS_Sugar-Specific_Components"/>
</dbReference>
<evidence type="ECO:0000259" key="14">
    <source>
        <dbReference type="PROSITE" id="PS51098"/>
    </source>
</evidence>
<dbReference type="Pfam" id="PF02378">
    <property type="entry name" value="PTS_EIIC"/>
    <property type="match status" value="1"/>
</dbReference>
<dbReference type="EC" id="2.7.1.-" evidence="16"/>
<dbReference type="PROSITE" id="PS00371">
    <property type="entry name" value="PTS_EIIA_TYPE_1_HIS"/>
    <property type="match status" value="1"/>
</dbReference>
<sequence length="619" mass="65783">MGKDYTVLSKDIVKYVGTEKNIISVFHCATRLRFKVKKNEEVNLDKLKSLEGVITAMNSGGQIQVVIGNQVDNVYQAVLKNSDIKKDQKESEDQGGEKKNIINVLMETISGIFAPALGILAGAGTIKALLLLLTTLNVLTETSGTYQIWYAAADGIFTFLPILLGYTAGKKFGCSQFTSIALGMALVYPNMTALYSAEKSISFLGINVHLISYASSVMPIIISTYIMSKLEKLLKKYIPEILKMFAVPMIELMIMVPATFLIIGPVMDKFGSLLAAGYSAIVGFNPILAGGILGLIWPAAVIFGLHWGFFPIVMNNLATMGKDTLFVITGPNNFAQAGATLGVFLKTKDKKLKSISGSAAISAVLAGITEPAIYGVTLPYKKPFFIGAVFSGIAGAITAAVGASAPTVLGMSILSMPGYLGTGFVGLVIACVIAYFGSAICTYLFGFSDNMIVRDEQKADEPEKLETDDEILGAPVNGNMISLKDVKDEVFASGVLGEGFAMEPSDGEVKSPCNGTITAVAETGHAIGIVSDHGAEVLIHIGMDTVKMNGKGFKVHVKVGQRVKAKQPLVTVDLAKVKEAGYDAVTPMVITNGYAYHKIVMEQTGIKNVGDAAISLISK</sequence>
<dbReference type="FunFam" id="2.70.70.10:FF:000001">
    <property type="entry name" value="PTS system glucose-specific IIA component"/>
    <property type="match status" value="1"/>
</dbReference>
<dbReference type="AlphaFoldDB" id="A0AAQ3JDU3"/>
<dbReference type="InterPro" id="IPR036878">
    <property type="entry name" value="Glu_permease_IIB"/>
</dbReference>
<evidence type="ECO:0000256" key="9">
    <source>
        <dbReference type="ARBA" id="ARBA00022989"/>
    </source>
</evidence>
<dbReference type="CDD" id="cd00212">
    <property type="entry name" value="PTS_IIB_glc"/>
    <property type="match status" value="1"/>
</dbReference>
<dbReference type="Pfam" id="PF00367">
    <property type="entry name" value="PTS_EIIB"/>
    <property type="match status" value="1"/>
</dbReference>
<dbReference type="InterPro" id="IPR011297">
    <property type="entry name" value="PTS_IIABC_b_glu"/>
</dbReference>
<feature type="transmembrane region" description="Helical" evidence="12">
    <location>
        <begin position="203"/>
        <end position="226"/>
    </location>
</feature>
<accession>A0AAQ3JDU3</accession>
<dbReference type="RefSeq" id="WP_306856099.1">
    <property type="nucleotide sequence ID" value="NZ_CP132968.1"/>
</dbReference>
<evidence type="ECO:0000256" key="5">
    <source>
        <dbReference type="ARBA" id="ARBA00022679"/>
    </source>
</evidence>
<keyword evidence="2" id="KW-0813">Transport</keyword>
<evidence type="ECO:0000259" key="13">
    <source>
        <dbReference type="PROSITE" id="PS51093"/>
    </source>
</evidence>
<dbReference type="SUPFAM" id="SSF51261">
    <property type="entry name" value="Duplicated hybrid motif"/>
    <property type="match status" value="1"/>
</dbReference>
<dbReference type="GeneID" id="92741275"/>
<evidence type="ECO:0000256" key="11">
    <source>
        <dbReference type="PROSITE-ProRule" id="PRU00421"/>
    </source>
</evidence>
<evidence type="ECO:0000256" key="7">
    <source>
        <dbReference type="ARBA" id="ARBA00022692"/>
    </source>
</evidence>
<dbReference type="PANTHER" id="PTHR30175">
    <property type="entry name" value="PHOSPHOTRANSFERASE SYSTEM TRANSPORT PROTEIN"/>
    <property type="match status" value="1"/>
</dbReference>
<dbReference type="PANTHER" id="PTHR30175:SF1">
    <property type="entry name" value="PTS SYSTEM ARBUTIN-, CELLOBIOSE-, AND SALICIN-SPECIFIC EIIBC COMPONENT-RELATED"/>
    <property type="match status" value="1"/>
</dbReference>
<feature type="transmembrane region" description="Helical" evidence="12">
    <location>
        <begin position="423"/>
        <end position="445"/>
    </location>
</feature>
<dbReference type="Gene3D" id="2.70.70.10">
    <property type="entry name" value="Glucose Permease (Domain IIA)"/>
    <property type="match status" value="1"/>
</dbReference>
<feature type="transmembrane region" description="Helical" evidence="12">
    <location>
        <begin position="287"/>
        <end position="313"/>
    </location>
</feature>
<keyword evidence="7 12" id="KW-0812">Transmembrane</keyword>
<name>A0AAQ3JDU3_ANAHA</name>
<evidence type="ECO:0000256" key="2">
    <source>
        <dbReference type="ARBA" id="ARBA00022448"/>
    </source>
</evidence>
<keyword evidence="9 12" id="KW-1133">Transmembrane helix</keyword>
<comment type="subcellular location">
    <subcellularLocation>
        <location evidence="1">Cell membrane</location>
        <topology evidence="1">Multi-pass membrane protein</topology>
    </subcellularLocation>
</comment>
<evidence type="ECO:0000256" key="1">
    <source>
        <dbReference type="ARBA" id="ARBA00004651"/>
    </source>
</evidence>
<dbReference type="EMBL" id="CP132968">
    <property type="protein sequence ID" value="WMD15275.1"/>
    <property type="molecule type" value="Genomic_DNA"/>
</dbReference>
<keyword evidence="6" id="KW-0598">Phosphotransferase system</keyword>
<proteinExistence type="predicted"/>
<dbReference type="NCBIfam" id="TIGR00830">
    <property type="entry name" value="PTBA"/>
    <property type="match status" value="1"/>
</dbReference>
<evidence type="ECO:0000313" key="17">
    <source>
        <dbReference type="Proteomes" id="UP001243496"/>
    </source>
</evidence>
<evidence type="ECO:0000259" key="15">
    <source>
        <dbReference type="PROSITE" id="PS51103"/>
    </source>
</evidence>
<organism evidence="16 17">
    <name type="scientific">Anaerostipes hadrus</name>
    <dbReference type="NCBI Taxonomy" id="649756"/>
    <lineage>
        <taxon>Bacteria</taxon>
        <taxon>Bacillati</taxon>
        <taxon>Bacillota</taxon>
        <taxon>Clostridia</taxon>
        <taxon>Lachnospirales</taxon>
        <taxon>Lachnospiraceae</taxon>
        <taxon>Anaerostipes</taxon>
    </lineage>
</organism>
<dbReference type="GO" id="GO:0005886">
    <property type="term" value="C:plasma membrane"/>
    <property type="evidence" value="ECO:0007669"/>
    <property type="project" value="UniProtKB-SubCell"/>
</dbReference>
<dbReference type="PROSITE" id="PS51098">
    <property type="entry name" value="PTS_EIIB_TYPE_1"/>
    <property type="match status" value="1"/>
</dbReference>
<evidence type="ECO:0000256" key="12">
    <source>
        <dbReference type="SAM" id="Phobius"/>
    </source>
</evidence>
<dbReference type="InterPro" id="IPR001996">
    <property type="entry name" value="PTS_IIB_1"/>
</dbReference>
<dbReference type="InterPro" id="IPR013013">
    <property type="entry name" value="PTS_EIIC_1"/>
</dbReference>
<feature type="domain" description="PTS EIIB type-1" evidence="14">
    <location>
        <begin position="6"/>
        <end position="88"/>
    </location>
</feature>
<feature type="transmembrane region" description="Helical" evidence="12">
    <location>
        <begin position="112"/>
        <end position="136"/>
    </location>
</feature>
<dbReference type="SUPFAM" id="SSF55604">
    <property type="entry name" value="Glucose permease domain IIB"/>
    <property type="match status" value="1"/>
</dbReference>